<reference evidence="3 4" key="1">
    <citation type="submission" date="2016-09" db="EMBL/GenBank/DDBJ databases">
        <title>Aspergillus awamori IFM 58123T.</title>
        <authorList>
            <person name="Kusuya Y."/>
            <person name="Shimizu M."/>
            <person name="Takahashi H."/>
            <person name="Yaguchi T."/>
        </authorList>
    </citation>
    <scope>NUCLEOTIDE SEQUENCE [LARGE SCALE GENOMIC DNA]</scope>
    <source>
        <strain evidence="3 4">IFM 58123</strain>
    </source>
</reference>
<gene>
    <name evidence="3" type="ORF">AAWM_00380</name>
</gene>
<dbReference type="PANTHER" id="PTHR24148:SF78">
    <property type="entry name" value="HETEROKARYON INCOMPATIBILITY DOMAIN-CONTAINING PROTEIN"/>
    <property type="match status" value="1"/>
</dbReference>
<evidence type="ECO:0000259" key="2">
    <source>
        <dbReference type="Pfam" id="PF06985"/>
    </source>
</evidence>
<name>A0A401KE52_ASPAW</name>
<dbReference type="InterPro" id="IPR055530">
    <property type="entry name" value="DUF7104"/>
</dbReference>
<feature type="region of interest" description="Disordered" evidence="1">
    <location>
        <begin position="841"/>
        <end position="862"/>
    </location>
</feature>
<organism evidence="3 4">
    <name type="scientific">Aspergillus awamori</name>
    <name type="common">Black koji mold</name>
    <dbReference type="NCBI Taxonomy" id="105351"/>
    <lineage>
        <taxon>Eukaryota</taxon>
        <taxon>Fungi</taxon>
        <taxon>Dikarya</taxon>
        <taxon>Ascomycota</taxon>
        <taxon>Pezizomycotina</taxon>
        <taxon>Eurotiomycetes</taxon>
        <taxon>Eurotiomycetidae</taxon>
        <taxon>Eurotiales</taxon>
        <taxon>Aspergillaceae</taxon>
        <taxon>Aspergillus</taxon>
    </lineage>
</organism>
<dbReference type="EMBL" id="BDHI01000001">
    <property type="protein sequence ID" value="GCB17495.1"/>
    <property type="molecule type" value="Genomic_DNA"/>
</dbReference>
<dbReference type="STRING" id="105351.A0A401KE52"/>
<dbReference type="InterPro" id="IPR010730">
    <property type="entry name" value="HET"/>
</dbReference>
<keyword evidence="4" id="KW-1185">Reference proteome</keyword>
<feature type="domain" description="Heterokaryon incompatibility" evidence="2">
    <location>
        <begin position="66"/>
        <end position="196"/>
    </location>
</feature>
<dbReference type="Proteomes" id="UP000286921">
    <property type="component" value="Unassembled WGS sequence"/>
</dbReference>
<evidence type="ECO:0000313" key="3">
    <source>
        <dbReference type="EMBL" id="GCB17495.1"/>
    </source>
</evidence>
<comment type="caution">
    <text evidence="3">The sequence shown here is derived from an EMBL/GenBank/DDBJ whole genome shotgun (WGS) entry which is preliminary data.</text>
</comment>
<sequence>MSPGRELVSDRTWSAFTYAKLPDEPSSYTTRMIRLLPSEDPNARLECEIIDYDLAVDTGSGDLHLYEALSYVWGSDKRSRKITLNGCVFSVTENLYVALLHLRNRQLERLLWVDAICIDQDNWDEKAKQIPLMRTIYAQAQDVIVWLGEAYEDGDKALNWIRCIDEEKDISIGEYQEACLKLLQRAWFRRIWVLQEVGVAQFIYVMCGSVQINGHVFCEGLRKSGLSSRFQALVGPVAFLIRSALDRPKYEPNSRGSLTIGELLGMYCSHDATEQHDKVYALLGLSADPITDALTPNYGLPWDMVFKQVAQHIFPECSVETWHGIDTAVIKGKAWIIGHLYSVGEGMSAFGHYNIKVHWNHTAQWLGNRRDWKTEWQLQASARLVQDGDILCLLQGASKPSIIRLCRDHFTIVMPAVTPRKRRHGEMLEQTVHGRRFMNSLIDILLTWRVPLADHYKVDLDAESKLNYMAPDYKEEQSEVDKRRNLIMWVIVDTALDALAMANLGKKTLEHLLCQSGTTRIFARSLTAAAAKDSASWFFQSFFHNWEGDFSSTDDIVEAVAEDDGSCGYILMELLLQHQGEDLTITKAVPMAAAKNIGKYAHKITEVLFQHRENDFPVTKEVVEAAAGNTSQYGHIITRILFQQRKENILFSEEVVKAAAANARHQTMELLIQYRGGGLPISEEVVKTAAENTELSGSMILEFLFMCKRDILLVSEEVVKTAARNPANGLRFMEILFKRRGENLPVTEEVIKAAAENETCGTEILSVLFRHRRGSLPISKNVVITAAKNTESFVRCLLRHRGKRLPVSEEAVKTAAANTKAGDAIIDCFLELFEKNLPVSEGATSRKDASGLRRSSPNSEQE</sequence>
<accession>A0A401KE52</accession>
<dbReference type="InterPro" id="IPR052895">
    <property type="entry name" value="HetReg/Transcr_Mod"/>
</dbReference>
<feature type="compositionally biased region" description="Polar residues" evidence="1">
    <location>
        <begin position="853"/>
        <end position="862"/>
    </location>
</feature>
<dbReference type="AlphaFoldDB" id="A0A401KE52"/>
<dbReference type="Pfam" id="PF23397">
    <property type="entry name" value="DUF7104"/>
    <property type="match status" value="7"/>
</dbReference>
<evidence type="ECO:0000256" key="1">
    <source>
        <dbReference type="SAM" id="MobiDB-lite"/>
    </source>
</evidence>
<protein>
    <submittedName>
        <fullName evidence="3">Heterokaryon incompatibility protein 6, OR allele</fullName>
    </submittedName>
</protein>
<proteinExistence type="predicted"/>
<dbReference type="PANTHER" id="PTHR24148">
    <property type="entry name" value="ANKYRIN REPEAT DOMAIN-CONTAINING PROTEIN 39 HOMOLOG-RELATED"/>
    <property type="match status" value="1"/>
</dbReference>
<evidence type="ECO:0000313" key="4">
    <source>
        <dbReference type="Proteomes" id="UP000286921"/>
    </source>
</evidence>
<dbReference type="Pfam" id="PF06985">
    <property type="entry name" value="HET"/>
    <property type="match status" value="1"/>
</dbReference>